<organism evidence="1">
    <name type="scientific">Ixodes ricinus</name>
    <name type="common">Common tick</name>
    <name type="synonym">Acarus ricinus</name>
    <dbReference type="NCBI Taxonomy" id="34613"/>
    <lineage>
        <taxon>Eukaryota</taxon>
        <taxon>Metazoa</taxon>
        <taxon>Ecdysozoa</taxon>
        <taxon>Arthropoda</taxon>
        <taxon>Chelicerata</taxon>
        <taxon>Arachnida</taxon>
        <taxon>Acari</taxon>
        <taxon>Parasitiformes</taxon>
        <taxon>Ixodida</taxon>
        <taxon>Ixodoidea</taxon>
        <taxon>Ixodidae</taxon>
        <taxon>Ixodinae</taxon>
        <taxon>Ixodes</taxon>
    </lineage>
</organism>
<evidence type="ECO:0000313" key="1">
    <source>
        <dbReference type="EMBL" id="MXU93339.1"/>
    </source>
</evidence>
<dbReference type="AlphaFoldDB" id="A0A6B0UUD0"/>
<reference evidence="1" key="1">
    <citation type="submission" date="2019-12" db="EMBL/GenBank/DDBJ databases">
        <title>An insight into the sialome of adult female Ixodes ricinus ticks feeding for 6 days.</title>
        <authorList>
            <person name="Perner J."/>
            <person name="Ribeiro J.M.C."/>
        </authorList>
    </citation>
    <scope>NUCLEOTIDE SEQUENCE</scope>
    <source>
        <strain evidence="1">Semi-engorged</strain>
        <tissue evidence="1">Salivary glands</tissue>
    </source>
</reference>
<name>A0A6B0UUD0_IXORI</name>
<protein>
    <submittedName>
        <fullName evidence="1">Uncharacterized protein</fullName>
    </submittedName>
</protein>
<dbReference type="EMBL" id="GIFC01011256">
    <property type="protein sequence ID" value="MXU93339.1"/>
    <property type="molecule type" value="Transcribed_RNA"/>
</dbReference>
<sequence length="144" mass="16245">MAWIVAWIMTWNRVGVMARRHYWKVARVMTGGLCRVVNWITTWGLGRVVTGITTWGLGRVVTGITTWGLGRVVTWIMTRDARSLSSGSTGDSHRFKARSTRSLIWLLAWIVARCYAKFLSCGSTWDSCRFNVGCVTLVMAWIVG</sequence>
<accession>A0A6B0UUD0</accession>
<proteinExistence type="predicted"/>